<reference evidence="1 2" key="1">
    <citation type="submission" date="2016-10" db="EMBL/GenBank/DDBJ databases">
        <authorList>
            <person name="Varghese N."/>
            <person name="Submissions S."/>
        </authorList>
    </citation>
    <scope>NUCLEOTIDE SEQUENCE [LARGE SCALE GENOMIC DNA]</scope>
    <source>
        <strain evidence="1 2">DSM 21619</strain>
    </source>
</reference>
<dbReference type="RefSeq" id="WP_093881361.1">
    <property type="nucleotide sequence ID" value="NZ_FOCD01000004.1"/>
</dbReference>
<dbReference type="EMBL" id="FOCD01000004">
    <property type="protein sequence ID" value="SEN95275.1"/>
    <property type="molecule type" value="Genomic_DNA"/>
</dbReference>
<sequence length="218" mass="25965">MFYAETYIVTKQQQSSLLKKLCAYSQQHHDSFTIYRIYTRKLIFSAEHKNPTWNLLVIFEYEDEKHCAHYQHAFKDYRTQLVRQENMIPTPGSFFPSNQKIGLLHIVEHVNVQVEYLTEFKEIMIHNNGPAMEHIIEAKKWCQEFIALETTEVYYHNSEFPQWNQIHLIAMKLKGVLSYKKDFTEGLIKVNAPSFKENFGRLEEIRHFTSKTSARRVL</sequence>
<comment type="caution">
    <text evidence="1">The sequence shown here is derived from an EMBL/GenBank/DDBJ whole genome shotgun (WGS) entry which is preliminary data.</text>
</comment>
<dbReference type="AlphaFoldDB" id="A0AAX2EJ25"/>
<organism evidence="1 2">
    <name type="scientific">Terribacillus saccharophilus</name>
    <dbReference type="NCBI Taxonomy" id="361277"/>
    <lineage>
        <taxon>Bacteria</taxon>
        <taxon>Bacillati</taxon>
        <taxon>Bacillota</taxon>
        <taxon>Bacilli</taxon>
        <taxon>Bacillales</taxon>
        <taxon>Bacillaceae</taxon>
        <taxon>Terribacillus</taxon>
    </lineage>
</organism>
<proteinExistence type="predicted"/>
<dbReference type="Proteomes" id="UP000199735">
    <property type="component" value="Unassembled WGS sequence"/>
</dbReference>
<accession>A0AAX2EJ25</accession>
<name>A0AAX2EJ25_9BACI</name>
<gene>
    <name evidence="1" type="ORF">SAMN04489762_3176</name>
</gene>
<evidence type="ECO:0000313" key="1">
    <source>
        <dbReference type="EMBL" id="SEN95275.1"/>
    </source>
</evidence>
<evidence type="ECO:0000313" key="2">
    <source>
        <dbReference type="Proteomes" id="UP000199735"/>
    </source>
</evidence>
<protein>
    <submittedName>
        <fullName evidence="1">Uncharacterized protein</fullName>
    </submittedName>
</protein>